<keyword evidence="4" id="KW-0472">Membrane</keyword>
<dbReference type="InterPro" id="IPR050309">
    <property type="entry name" value="Type-B_Carboxylest/Lipase"/>
</dbReference>
<keyword evidence="4" id="KW-1133">Transmembrane helix</keyword>
<protein>
    <recommendedName>
        <fullName evidence="9">Carboxylesterase type B domain-containing protein</fullName>
    </recommendedName>
</protein>
<evidence type="ECO:0000259" key="5">
    <source>
        <dbReference type="Pfam" id="PF00135"/>
    </source>
</evidence>
<feature type="transmembrane region" description="Helical" evidence="4">
    <location>
        <begin position="244"/>
        <end position="265"/>
    </location>
</feature>
<evidence type="ECO:0000256" key="4">
    <source>
        <dbReference type="SAM" id="Phobius"/>
    </source>
</evidence>
<feature type="transmembrane region" description="Helical" evidence="4">
    <location>
        <begin position="162"/>
        <end position="187"/>
    </location>
</feature>
<dbReference type="InterPro" id="IPR029058">
    <property type="entry name" value="AB_hydrolase_fold"/>
</dbReference>
<evidence type="ECO:0000256" key="3">
    <source>
        <dbReference type="SAM" id="MobiDB-lite"/>
    </source>
</evidence>
<dbReference type="AlphaFoldDB" id="A0AAD4F4Y2"/>
<keyword evidence="2" id="KW-0378">Hydrolase</keyword>
<dbReference type="InterPro" id="IPR002018">
    <property type="entry name" value="CarbesteraseB"/>
</dbReference>
<dbReference type="Proteomes" id="UP001197093">
    <property type="component" value="Unassembled WGS sequence"/>
</dbReference>
<name>A0AAD4F4Y2_9PEZI</name>
<dbReference type="SUPFAM" id="SSF53474">
    <property type="entry name" value="alpha/beta-Hydrolases"/>
    <property type="match status" value="1"/>
</dbReference>
<sequence length="921" mass="99832">MPVRLRPADGHGQKEEGLKAREDGRVLGVDHWMKLGGWKRETKVRGIRHEAQASFADHGNVGELNPVITFKFSWPRGIASVAYQSPTPKLSPPLRARRPRAVIIMVPPITSNESSLQTSLIVAAAVMLALSITTVSLRFYTRWVFVGLLGAEDWTILAALEAWYTMLLYATSLSCTKISILLLYRRFLLVGWARVSNDIVLAIVLACNVWVMVTSFIDCIPLAAVWDRTVEGKCLSIPIKVGNSYAHVITDFMIFFLPIPFVIALKLPRRQKIGLMLVFCVGFVACLISILRIVILSTMDYADVTYQLASLHIWGAVEVNLAIICACMTTLKPLVARVFPRLLQSSDRGIPGSLGYIERRPWTAVSVPRNPDSRAKQASTGTVNLDKTLSNDSGNCEMDDLEEGAQLNATGEYYSFKNIPYAEPPVGDLRFRLPIPRLTVNRTVNDGSAPRVCPSAGQGWFQYSVPLVIQTLIEGGIIPPAGGPPASSSPQSEDCLLLDVTVPKAVFDAQAAGTLTKRAPVLLWIHGGAYTAGSKDEVNPAGLIHQSRRNGDPGIIFVAINYRLGLFGFPPRKPWMWDVASNAGLYDQRLAMEWVRFNIRRFGGDPNAITVIGESAGAGSILSHLSAFGGIDGTSPFQRAIIQSPAIKPAQDAALYTQLYQDLLTASNTNSYAELRQLSTEQLQAINTAMVGAAPFASSVFAPTSTPSSSPPTRGPSSPAHGRPLRPSRRGAQRRRRAPLHRPRITDQAGFEAYLAGFMPSLPAAKVKHLAEVVYPPPGSGSSAPRARCLHDAGRPHQAGHRRGLVNCFAFGLGLAYGNQTRGYQWSVWPGIHAGDVSYTFWNGESLGGFGVPVAVDAAVRMQRWFVDFAAKGTGAGSAAAELPLYGAGASVVDVNGTAFPVVRDPAANARCRYWLDGLFA</sequence>
<dbReference type="InterPro" id="IPR049326">
    <property type="entry name" value="Rhodopsin_dom_fungi"/>
</dbReference>
<keyword evidence="4" id="KW-0812">Transmembrane</keyword>
<evidence type="ECO:0000259" key="6">
    <source>
        <dbReference type="Pfam" id="PF20684"/>
    </source>
</evidence>
<feature type="domain" description="Carboxylesterase type B" evidence="5">
    <location>
        <begin position="406"/>
        <end position="703"/>
    </location>
</feature>
<evidence type="ECO:0000256" key="2">
    <source>
        <dbReference type="ARBA" id="ARBA00022801"/>
    </source>
</evidence>
<dbReference type="Pfam" id="PF00135">
    <property type="entry name" value="COesterase"/>
    <property type="match status" value="1"/>
</dbReference>
<dbReference type="EMBL" id="JAHCVI010000001">
    <property type="protein sequence ID" value="KAG7292745.1"/>
    <property type="molecule type" value="Genomic_DNA"/>
</dbReference>
<comment type="similarity">
    <text evidence="1">Belongs to the type-B carboxylesterase/lipase family.</text>
</comment>
<feature type="transmembrane region" description="Helical" evidence="4">
    <location>
        <begin position="199"/>
        <end position="224"/>
    </location>
</feature>
<dbReference type="GO" id="GO:0016787">
    <property type="term" value="F:hydrolase activity"/>
    <property type="evidence" value="ECO:0007669"/>
    <property type="project" value="UniProtKB-KW"/>
</dbReference>
<evidence type="ECO:0000313" key="8">
    <source>
        <dbReference type="Proteomes" id="UP001197093"/>
    </source>
</evidence>
<organism evidence="7 8">
    <name type="scientific">Staphylotrichum longicolle</name>
    <dbReference type="NCBI Taxonomy" id="669026"/>
    <lineage>
        <taxon>Eukaryota</taxon>
        <taxon>Fungi</taxon>
        <taxon>Dikarya</taxon>
        <taxon>Ascomycota</taxon>
        <taxon>Pezizomycotina</taxon>
        <taxon>Sordariomycetes</taxon>
        <taxon>Sordariomycetidae</taxon>
        <taxon>Sordariales</taxon>
        <taxon>Chaetomiaceae</taxon>
        <taxon>Staphylotrichum</taxon>
    </lineage>
</organism>
<reference evidence="7" key="1">
    <citation type="submission" date="2023-02" db="EMBL/GenBank/DDBJ databases">
        <authorList>
            <person name="Palmer J.M."/>
        </authorList>
    </citation>
    <scope>NUCLEOTIDE SEQUENCE</scope>
    <source>
        <strain evidence="7">FW57</strain>
    </source>
</reference>
<keyword evidence="8" id="KW-1185">Reference proteome</keyword>
<dbReference type="PROSITE" id="PS00122">
    <property type="entry name" value="CARBOXYLESTERASE_B_1"/>
    <property type="match status" value="1"/>
</dbReference>
<feature type="region of interest" description="Disordered" evidence="3">
    <location>
        <begin position="702"/>
        <end position="743"/>
    </location>
</feature>
<comment type="caution">
    <text evidence="7">The sequence shown here is derived from an EMBL/GenBank/DDBJ whole genome shotgun (WGS) entry which is preliminary data.</text>
</comment>
<dbReference type="InterPro" id="IPR019826">
    <property type="entry name" value="Carboxylesterase_B_AS"/>
</dbReference>
<feature type="compositionally biased region" description="Basic residues" evidence="3">
    <location>
        <begin position="723"/>
        <end position="743"/>
    </location>
</feature>
<feature type="transmembrane region" description="Helical" evidence="4">
    <location>
        <begin position="277"/>
        <end position="299"/>
    </location>
</feature>
<proteinExistence type="inferred from homology"/>
<feature type="domain" description="Rhodopsin" evidence="6">
    <location>
        <begin position="160"/>
        <end position="337"/>
    </location>
</feature>
<evidence type="ECO:0000256" key="1">
    <source>
        <dbReference type="ARBA" id="ARBA00005964"/>
    </source>
</evidence>
<evidence type="ECO:0008006" key="9">
    <source>
        <dbReference type="Google" id="ProtNLM"/>
    </source>
</evidence>
<dbReference type="Gene3D" id="3.40.50.1820">
    <property type="entry name" value="alpha/beta hydrolase"/>
    <property type="match status" value="1"/>
</dbReference>
<evidence type="ECO:0000313" key="7">
    <source>
        <dbReference type="EMBL" id="KAG7292745.1"/>
    </source>
</evidence>
<gene>
    <name evidence="7" type="ORF">NEMBOFW57_002785</name>
</gene>
<accession>A0AAD4F4Y2</accession>
<dbReference type="PANTHER" id="PTHR11559">
    <property type="entry name" value="CARBOXYLESTERASE"/>
    <property type="match status" value="1"/>
</dbReference>
<dbReference type="Pfam" id="PF20684">
    <property type="entry name" value="Fung_rhodopsin"/>
    <property type="match status" value="1"/>
</dbReference>
<feature type="transmembrane region" description="Helical" evidence="4">
    <location>
        <begin position="120"/>
        <end position="140"/>
    </location>
</feature>